<name>A0ABS1X342_9GAMM</name>
<reference evidence="1 2" key="1">
    <citation type="journal article" date="2021" name="Int. J. Syst. Evol. Microbiol.">
        <title>Steroidobacter gossypii sp. nov., isolated from soil of cotton cropping field.</title>
        <authorList>
            <person name="Huang R."/>
            <person name="Yang S."/>
            <person name="Zhen C."/>
            <person name="Liu W."/>
        </authorList>
    </citation>
    <scope>NUCLEOTIDE SEQUENCE [LARGE SCALE GENOMIC DNA]</scope>
    <source>
        <strain evidence="1 2">S1-65</strain>
    </source>
</reference>
<comment type="caution">
    <text evidence="1">The sequence shown here is derived from an EMBL/GenBank/DDBJ whole genome shotgun (WGS) entry which is preliminary data.</text>
</comment>
<keyword evidence="2" id="KW-1185">Reference proteome</keyword>
<evidence type="ECO:0000313" key="1">
    <source>
        <dbReference type="EMBL" id="MBM0107640.1"/>
    </source>
</evidence>
<dbReference type="EMBL" id="JAEVLS010000005">
    <property type="protein sequence ID" value="MBM0107640.1"/>
    <property type="molecule type" value="Genomic_DNA"/>
</dbReference>
<dbReference type="Proteomes" id="UP000661077">
    <property type="component" value="Unassembled WGS sequence"/>
</dbReference>
<gene>
    <name evidence="1" type="ORF">JM946_23095</name>
</gene>
<accession>A0ABS1X342</accession>
<evidence type="ECO:0000313" key="2">
    <source>
        <dbReference type="Proteomes" id="UP000661077"/>
    </source>
</evidence>
<organism evidence="1 2">
    <name type="scientific">Steroidobacter gossypii</name>
    <dbReference type="NCBI Taxonomy" id="2805490"/>
    <lineage>
        <taxon>Bacteria</taxon>
        <taxon>Pseudomonadati</taxon>
        <taxon>Pseudomonadota</taxon>
        <taxon>Gammaproteobacteria</taxon>
        <taxon>Steroidobacterales</taxon>
        <taxon>Steroidobacteraceae</taxon>
        <taxon>Steroidobacter</taxon>
    </lineage>
</organism>
<sequence length="392" mass="43434">MSSGSTTKIQGQESFLLKVRSVEAAVTRTGGMLGPVTFFPESEHPIRPYAVAPWAEEPLEPDTPAMLKALRGDWFCSAFGENSEAVAGQRLPPHGETANRDWVEMGRGETRYGCWLRLGVEMPLQGGSCQATTALLANHSVIYQRHDLHGLTGPVNPGHHATLRFPDREGAGRLTFSALAHAQTYFEPTARPEDRGYSWLKPDVQFSDPCSVPCIDGSTTDLTQYPARRGFEDIAILCADPTQEFAWTAVTFPDQQFVWFALRDPRQLASTLLWFSNGGRHFPPWNGRHVNVMGLEDVTAFFHVGLAASVRENFLNARGISTCLRPDMHGRLSIFYIQGVTRIPSDFDCVADIEGHWRDNNIVLRARSGAAVAVRCQLDFLRRGTLPGLVPQ</sequence>
<protein>
    <submittedName>
        <fullName evidence="1">Uncharacterized protein</fullName>
    </submittedName>
</protein>
<dbReference type="RefSeq" id="WP_203169739.1">
    <property type="nucleotide sequence ID" value="NZ_JAEVLS010000005.1"/>
</dbReference>
<proteinExistence type="predicted"/>